<dbReference type="AlphaFoldDB" id="A0A2A5JPC0"/>
<dbReference type="OrthoDB" id="9775490at2"/>
<keyword evidence="2" id="KW-0547">Nucleotide-binding</keyword>
<proteinExistence type="predicted"/>
<dbReference type="PANTHER" id="PTHR42711">
    <property type="entry name" value="ABC TRANSPORTER ATP-BINDING PROTEIN"/>
    <property type="match status" value="1"/>
</dbReference>
<keyword evidence="3 5" id="KW-0067">ATP-binding</keyword>
<dbReference type="RefSeq" id="WP_099642696.1">
    <property type="nucleotide sequence ID" value="NZ_JAQPZX010000001.1"/>
</dbReference>
<dbReference type="InterPro" id="IPR027417">
    <property type="entry name" value="P-loop_NTPase"/>
</dbReference>
<evidence type="ECO:0000313" key="5">
    <source>
        <dbReference type="EMBL" id="PCK31179.1"/>
    </source>
</evidence>
<dbReference type="CDD" id="cd03230">
    <property type="entry name" value="ABC_DR_subfamily_A"/>
    <property type="match status" value="1"/>
</dbReference>
<reference evidence="6" key="1">
    <citation type="journal article" date="2019" name="Genome Announc.">
        <title>Draft Genome Sequence of Pseudoalteromonas piscicida Strain 36Y ROTHPW, an Hypersaline Seawater Isolate from the South Coast of Sonora, Mexico.</title>
        <authorList>
            <person name="Sanchez-Diaz R."/>
            <person name="Molina-Garza Z.J."/>
            <person name="Cruz-Suarez L.E."/>
            <person name="Selvin J."/>
            <person name="Kiran G.S."/>
            <person name="Ibarra-Gamez J.C."/>
            <person name="Gomez-Gil B."/>
            <person name="Galaviz-Silva L."/>
        </authorList>
    </citation>
    <scope>NUCLEOTIDE SEQUENCE [LARGE SCALE GENOMIC DNA]</scope>
    <source>
        <strain evidence="6">36Y_RITHPW</strain>
    </source>
</reference>
<evidence type="ECO:0000313" key="6">
    <source>
        <dbReference type="Proteomes" id="UP000228621"/>
    </source>
</evidence>
<dbReference type="PANTHER" id="PTHR42711:SF17">
    <property type="entry name" value="ABC TRANSPORTER ATP-BINDING PROTEIN"/>
    <property type="match status" value="1"/>
</dbReference>
<gene>
    <name evidence="5" type="ORF">CEX98_14065</name>
</gene>
<dbReference type="GO" id="GO:0005524">
    <property type="term" value="F:ATP binding"/>
    <property type="evidence" value="ECO:0007669"/>
    <property type="project" value="UniProtKB-KW"/>
</dbReference>
<dbReference type="GO" id="GO:0016887">
    <property type="term" value="F:ATP hydrolysis activity"/>
    <property type="evidence" value="ECO:0007669"/>
    <property type="project" value="InterPro"/>
</dbReference>
<evidence type="ECO:0000256" key="1">
    <source>
        <dbReference type="ARBA" id="ARBA00022448"/>
    </source>
</evidence>
<dbReference type="InterPro" id="IPR017871">
    <property type="entry name" value="ABC_transporter-like_CS"/>
</dbReference>
<evidence type="ECO:0000256" key="2">
    <source>
        <dbReference type="ARBA" id="ARBA00022741"/>
    </source>
</evidence>
<evidence type="ECO:0000256" key="3">
    <source>
        <dbReference type="ARBA" id="ARBA00022840"/>
    </source>
</evidence>
<sequence length="295" mass="32886">MSNAIELTNIRFSYNDNMPILERLNLTLEQGKVYAILGPNGAGKTTLINIMLGRLTPTSGHISVLGHNPDSAHCRERVGAMMQLAGLPLHTKVIEFLRLFSSYHQDPILLAQLISICQLETCLEQTFDTLSGGQKQRLFMAIALVGNPDIVFLDEPSAGMDVESRQQLWLSIKRLKQQNKTVLLTTHYLHEAEALADELLILKEGQCQKLNDIPEIANNFQRSKIRFSCAQPVAALVDALPLVDLTVQGSEFTILTDEPNQILQRLLNQFSICNLHVAPMNLEEAYLASMNIQKA</sequence>
<dbReference type="PROSITE" id="PS00211">
    <property type="entry name" value="ABC_TRANSPORTER_1"/>
    <property type="match status" value="1"/>
</dbReference>
<dbReference type="SMART" id="SM00382">
    <property type="entry name" value="AAA"/>
    <property type="match status" value="1"/>
</dbReference>
<dbReference type="SUPFAM" id="SSF52540">
    <property type="entry name" value="P-loop containing nucleoside triphosphate hydrolases"/>
    <property type="match status" value="1"/>
</dbReference>
<accession>A0A2A5JPC0</accession>
<dbReference type="Gene3D" id="3.40.50.300">
    <property type="entry name" value="P-loop containing nucleotide triphosphate hydrolases"/>
    <property type="match status" value="1"/>
</dbReference>
<protein>
    <submittedName>
        <fullName evidence="5">Multidrug ABC transporter ATP-binding protein</fullName>
    </submittedName>
</protein>
<keyword evidence="6" id="KW-1185">Reference proteome</keyword>
<dbReference type="EMBL" id="NKHF01000062">
    <property type="protein sequence ID" value="PCK31179.1"/>
    <property type="molecule type" value="Genomic_DNA"/>
</dbReference>
<comment type="caution">
    <text evidence="5">The sequence shown here is derived from an EMBL/GenBank/DDBJ whole genome shotgun (WGS) entry which is preliminary data.</text>
</comment>
<evidence type="ECO:0000259" key="4">
    <source>
        <dbReference type="PROSITE" id="PS50893"/>
    </source>
</evidence>
<dbReference type="Pfam" id="PF00005">
    <property type="entry name" value="ABC_tran"/>
    <property type="match status" value="1"/>
</dbReference>
<feature type="domain" description="ABC transporter" evidence="4">
    <location>
        <begin position="5"/>
        <end position="229"/>
    </location>
</feature>
<name>A0A2A5JPC0_PSEO7</name>
<keyword evidence="1" id="KW-0813">Transport</keyword>
<organism evidence="5 6">
    <name type="scientific">Pseudoalteromonas piscicida</name>
    <dbReference type="NCBI Taxonomy" id="43662"/>
    <lineage>
        <taxon>Bacteria</taxon>
        <taxon>Pseudomonadati</taxon>
        <taxon>Pseudomonadota</taxon>
        <taxon>Gammaproteobacteria</taxon>
        <taxon>Alteromonadales</taxon>
        <taxon>Pseudoalteromonadaceae</taxon>
        <taxon>Pseudoalteromonas</taxon>
    </lineage>
</organism>
<dbReference type="InterPro" id="IPR050763">
    <property type="entry name" value="ABC_transporter_ATP-binding"/>
</dbReference>
<dbReference type="InterPro" id="IPR003439">
    <property type="entry name" value="ABC_transporter-like_ATP-bd"/>
</dbReference>
<dbReference type="PROSITE" id="PS50893">
    <property type="entry name" value="ABC_TRANSPORTER_2"/>
    <property type="match status" value="1"/>
</dbReference>
<dbReference type="InterPro" id="IPR003593">
    <property type="entry name" value="AAA+_ATPase"/>
</dbReference>
<dbReference type="Proteomes" id="UP000228621">
    <property type="component" value="Unassembled WGS sequence"/>
</dbReference>